<dbReference type="EMBL" id="PDNA01000145">
    <property type="protein sequence ID" value="PGH10540.1"/>
    <property type="molecule type" value="Genomic_DNA"/>
</dbReference>
<organism evidence="1 2">
    <name type="scientific">Polytolypa hystricis (strain UAMH7299)</name>
    <dbReference type="NCBI Taxonomy" id="1447883"/>
    <lineage>
        <taxon>Eukaryota</taxon>
        <taxon>Fungi</taxon>
        <taxon>Dikarya</taxon>
        <taxon>Ascomycota</taxon>
        <taxon>Pezizomycotina</taxon>
        <taxon>Eurotiomycetes</taxon>
        <taxon>Eurotiomycetidae</taxon>
        <taxon>Onygenales</taxon>
        <taxon>Onygenales incertae sedis</taxon>
        <taxon>Polytolypa</taxon>
    </lineage>
</organism>
<dbReference type="Proteomes" id="UP000224634">
    <property type="component" value="Unassembled WGS sequence"/>
</dbReference>
<reference evidence="1 2" key="1">
    <citation type="submission" date="2017-10" db="EMBL/GenBank/DDBJ databases">
        <title>Comparative genomics in systemic dimorphic fungi from Ajellomycetaceae.</title>
        <authorList>
            <person name="Munoz J.F."/>
            <person name="Mcewen J.G."/>
            <person name="Clay O.K."/>
            <person name="Cuomo C.A."/>
        </authorList>
    </citation>
    <scope>NUCLEOTIDE SEQUENCE [LARGE SCALE GENOMIC DNA]</scope>
    <source>
        <strain evidence="1 2">UAMH7299</strain>
    </source>
</reference>
<dbReference type="AlphaFoldDB" id="A0A2B7XNN8"/>
<dbReference type="OrthoDB" id="4406347at2759"/>
<proteinExistence type="predicted"/>
<accession>A0A2B7XNN8</accession>
<protein>
    <submittedName>
        <fullName evidence="1">Uncharacterized protein</fullName>
    </submittedName>
</protein>
<sequence>MDLETDSEDPFTRSEITRILANVNSIRDFSRSIAEELVGTNGKWSDRNQDITGIEYDAQREYIIVKAANSPLHETAATVVEDWMAHVLAEELGNATGSSFEPVRTTSSFLGGDHIDSQKDPDAGLRQDDNLYPLVALEVAVSETTRKVF</sequence>
<keyword evidence="2" id="KW-1185">Reference proteome</keyword>
<evidence type="ECO:0000313" key="1">
    <source>
        <dbReference type="EMBL" id="PGH10540.1"/>
    </source>
</evidence>
<gene>
    <name evidence="1" type="ORF">AJ80_07486</name>
</gene>
<comment type="caution">
    <text evidence="1">The sequence shown here is derived from an EMBL/GenBank/DDBJ whole genome shotgun (WGS) entry which is preliminary data.</text>
</comment>
<name>A0A2B7XNN8_POLH7</name>
<evidence type="ECO:0000313" key="2">
    <source>
        <dbReference type="Proteomes" id="UP000224634"/>
    </source>
</evidence>